<evidence type="ECO:0000256" key="2">
    <source>
        <dbReference type="ARBA" id="ARBA00022443"/>
    </source>
</evidence>
<evidence type="ECO:0000256" key="7">
    <source>
        <dbReference type="ARBA" id="ARBA00023137"/>
    </source>
</evidence>
<feature type="non-terminal residue" evidence="13">
    <location>
        <position position="1"/>
    </location>
</feature>
<dbReference type="Pfam" id="PF00017">
    <property type="entry name" value="SH2"/>
    <property type="match status" value="1"/>
</dbReference>
<dbReference type="InterPro" id="IPR036028">
    <property type="entry name" value="SH3-like_dom_sf"/>
</dbReference>
<sequence length="537" mass="62515">ALRDWLRKWWHSMEKRPLVEIFALEDYTATRNRWRIMSFRRGDRFFLKSDTDKNWWFVKHAVTRRTGFVAKTKVARVRDEPHLEWISIESNTESATRLLSSDQFSEGSFIIRPKGEDNIGDYLALSVKKRTENSEVTHYIIDRIEGGFKFSHGSKCFDTLKEFVEYYSDRDNSLNFSLTYSVKMGKLVTRWEYGREAIVSVRRIGHGHFGEVFEGILNSRDSVALKTFRVETVDIIMREAEIARNIDHENVIRTIGVCRDPLYIITEFMPNGSLEAVLRRDEGINDAVRLQIAMKVARGMAYLASKGIVHRDLAARNILVGDTYDVIKIADFGLARQLIASEYYIVPAGREFPFKWTAPEALAYLRHNVTREGLVTKSADVWSYGVLLWEIYSKGAEPFSGIMFSIFESLVERRELLNHLNRPEGCPEKIHQLILRCCNYERKLRPTFEAIGDFLREIEQDAHIEMVQAAGIPNQPILPSRRSQVHRKRRNYPPKRISKIRFRCRKTSNYRYVVRPQPIEVPVQGMDNGYGRIAYAR</sequence>
<dbReference type="Proteomes" id="UP001328107">
    <property type="component" value="Unassembled WGS sequence"/>
</dbReference>
<keyword evidence="7" id="KW-0829">Tyrosine-protein kinase</keyword>
<reference evidence="14" key="1">
    <citation type="submission" date="2022-10" db="EMBL/GenBank/DDBJ databases">
        <title>Genome assembly of Pristionchus species.</title>
        <authorList>
            <person name="Yoshida K."/>
            <person name="Sommer R.J."/>
        </authorList>
    </citation>
    <scope>NUCLEOTIDE SEQUENCE [LARGE SCALE GENOMIC DNA]</scope>
    <source>
        <strain evidence="14">RS5460</strain>
    </source>
</reference>
<evidence type="ECO:0000313" key="13">
    <source>
        <dbReference type="EMBL" id="GMR40690.1"/>
    </source>
</evidence>
<evidence type="ECO:0000313" key="14">
    <source>
        <dbReference type="Proteomes" id="UP001328107"/>
    </source>
</evidence>
<dbReference type="PROSITE" id="PS50001">
    <property type="entry name" value="SH2"/>
    <property type="match status" value="1"/>
</dbReference>
<dbReference type="InterPro" id="IPR017441">
    <property type="entry name" value="Protein_kinase_ATP_BS"/>
</dbReference>
<evidence type="ECO:0000256" key="1">
    <source>
        <dbReference type="ARBA" id="ARBA00011903"/>
    </source>
</evidence>
<dbReference type="Gene3D" id="2.30.30.40">
    <property type="entry name" value="SH3 Domains"/>
    <property type="match status" value="1"/>
</dbReference>
<dbReference type="SUPFAM" id="SSF50044">
    <property type="entry name" value="SH3-domain"/>
    <property type="match status" value="1"/>
</dbReference>
<evidence type="ECO:0000256" key="8">
    <source>
        <dbReference type="ARBA" id="ARBA00051245"/>
    </source>
</evidence>
<feature type="domain" description="Protein kinase" evidence="12">
    <location>
        <begin position="198"/>
        <end position="466"/>
    </location>
</feature>
<dbReference type="Pfam" id="PF00018">
    <property type="entry name" value="SH3_1"/>
    <property type="match status" value="1"/>
</dbReference>
<dbReference type="SUPFAM" id="SSF56112">
    <property type="entry name" value="Protein kinase-like (PK-like)"/>
    <property type="match status" value="1"/>
</dbReference>
<dbReference type="InterPro" id="IPR011009">
    <property type="entry name" value="Kinase-like_dom_sf"/>
</dbReference>
<keyword evidence="6 10" id="KW-0067">ATP-binding</keyword>
<evidence type="ECO:0000259" key="12">
    <source>
        <dbReference type="PROSITE" id="PS50011"/>
    </source>
</evidence>
<gene>
    <name evidence="13" type="ORF">PMAYCL1PPCAC_10885</name>
</gene>
<dbReference type="InterPro" id="IPR020635">
    <property type="entry name" value="Tyr_kinase_cat_dom"/>
</dbReference>
<dbReference type="SUPFAM" id="SSF55550">
    <property type="entry name" value="SH2 domain"/>
    <property type="match status" value="1"/>
</dbReference>
<dbReference type="EMBL" id="BTRK01000003">
    <property type="protein sequence ID" value="GMR40690.1"/>
    <property type="molecule type" value="Genomic_DNA"/>
</dbReference>
<keyword evidence="2" id="KW-0728">SH3 domain</keyword>
<dbReference type="SMART" id="SM00219">
    <property type="entry name" value="TyrKc"/>
    <property type="match status" value="1"/>
</dbReference>
<keyword evidence="3" id="KW-0808">Transferase</keyword>
<evidence type="ECO:0000256" key="10">
    <source>
        <dbReference type="PROSITE-ProRule" id="PRU10141"/>
    </source>
</evidence>
<dbReference type="InterPro" id="IPR000980">
    <property type="entry name" value="SH2"/>
</dbReference>
<feature type="binding site" evidence="10">
    <location>
        <position position="226"/>
    </location>
    <ligand>
        <name>ATP</name>
        <dbReference type="ChEBI" id="CHEBI:30616"/>
    </ligand>
</feature>
<keyword evidence="5" id="KW-0418">Kinase</keyword>
<dbReference type="EC" id="2.7.10.2" evidence="1"/>
<dbReference type="Gene3D" id="1.10.510.10">
    <property type="entry name" value="Transferase(Phosphotransferase) domain 1"/>
    <property type="match status" value="1"/>
</dbReference>
<accession>A0AAN4ZN82</accession>
<dbReference type="Pfam" id="PF07714">
    <property type="entry name" value="PK_Tyr_Ser-Thr"/>
    <property type="match status" value="1"/>
</dbReference>
<dbReference type="InterPro" id="IPR001452">
    <property type="entry name" value="SH3_domain"/>
</dbReference>
<evidence type="ECO:0000256" key="9">
    <source>
        <dbReference type="PROSITE-ProRule" id="PRU00191"/>
    </source>
</evidence>
<dbReference type="CDD" id="cd00173">
    <property type="entry name" value="SH2"/>
    <property type="match status" value="1"/>
</dbReference>
<dbReference type="InterPro" id="IPR001245">
    <property type="entry name" value="Ser-Thr/Tyr_kinase_cat_dom"/>
</dbReference>
<protein>
    <recommendedName>
        <fullName evidence="1">non-specific protein-tyrosine kinase</fullName>
        <ecNumber evidence="1">2.7.10.2</ecNumber>
    </recommendedName>
</protein>
<keyword evidence="9" id="KW-0727">SH2 domain</keyword>
<evidence type="ECO:0000256" key="5">
    <source>
        <dbReference type="ARBA" id="ARBA00022777"/>
    </source>
</evidence>
<evidence type="ECO:0000256" key="3">
    <source>
        <dbReference type="ARBA" id="ARBA00022679"/>
    </source>
</evidence>
<dbReference type="GO" id="GO:0005524">
    <property type="term" value="F:ATP binding"/>
    <property type="evidence" value="ECO:0007669"/>
    <property type="project" value="UniProtKB-UniRule"/>
</dbReference>
<dbReference type="CDD" id="cd00192">
    <property type="entry name" value="PTKc"/>
    <property type="match status" value="1"/>
</dbReference>
<evidence type="ECO:0000256" key="6">
    <source>
        <dbReference type="ARBA" id="ARBA00022840"/>
    </source>
</evidence>
<evidence type="ECO:0000256" key="4">
    <source>
        <dbReference type="ARBA" id="ARBA00022741"/>
    </source>
</evidence>
<dbReference type="PRINTS" id="PR00109">
    <property type="entry name" value="TYRKINASE"/>
</dbReference>
<dbReference type="AlphaFoldDB" id="A0AAN4ZN82"/>
<organism evidence="13 14">
    <name type="scientific">Pristionchus mayeri</name>
    <dbReference type="NCBI Taxonomy" id="1317129"/>
    <lineage>
        <taxon>Eukaryota</taxon>
        <taxon>Metazoa</taxon>
        <taxon>Ecdysozoa</taxon>
        <taxon>Nematoda</taxon>
        <taxon>Chromadorea</taxon>
        <taxon>Rhabditida</taxon>
        <taxon>Rhabditina</taxon>
        <taxon>Diplogasteromorpha</taxon>
        <taxon>Diplogasteroidea</taxon>
        <taxon>Neodiplogasteridae</taxon>
        <taxon>Pristionchus</taxon>
    </lineage>
</organism>
<dbReference type="Gene3D" id="3.30.505.10">
    <property type="entry name" value="SH2 domain"/>
    <property type="match status" value="1"/>
</dbReference>
<comment type="caution">
    <text evidence="13">The sequence shown here is derived from an EMBL/GenBank/DDBJ whole genome shotgun (WGS) entry which is preliminary data.</text>
</comment>
<dbReference type="PROSITE" id="PS00109">
    <property type="entry name" value="PROTEIN_KINASE_TYR"/>
    <property type="match status" value="1"/>
</dbReference>
<dbReference type="InterPro" id="IPR050198">
    <property type="entry name" value="Non-receptor_tyrosine_kinases"/>
</dbReference>
<dbReference type="PROSITE" id="PS00107">
    <property type="entry name" value="PROTEIN_KINASE_ATP"/>
    <property type="match status" value="1"/>
</dbReference>
<dbReference type="InterPro" id="IPR000719">
    <property type="entry name" value="Prot_kinase_dom"/>
</dbReference>
<name>A0AAN4ZN82_9BILA</name>
<dbReference type="InterPro" id="IPR008266">
    <property type="entry name" value="Tyr_kinase_AS"/>
</dbReference>
<evidence type="ECO:0000259" key="11">
    <source>
        <dbReference type="PROSITE" id="PS50001"/>
    </source>
</evidence>
<dbReference type="InterPro" id="IPR036860">
    <property type="entry name" value="SH2_dom_sf"/>
</dbReference>
<feature type="domain" description="SH2" evidence="11">
    <location>
        <begin position="85"/>
        <end position="182"/>
    </location>
</feature>
<dbReference type="GO" id="GO:0004715">
    <property type="term" value="F:non-membrane spanning protein tyrosine kinase activity"/>
    <property type="evidence" value="ECO:0007669"/>
    <property type="project" value="UniProtKB-EC"/>
</dbReference>
<keyword evidence="4 10" id="KW-0547">Nucleotide-binding</keyword>
<comment type="catalytic activity">
    <reaction evidence="8">
        <text>L-tyrosyl-[protein] + ATP = O-phospho-L-tyrosyl-[protein] + ADP + H(+)</text>
        <dbReference type="Rhea" id="RHEA:10596"/>
        <dbReference type="Rhea" id="RHEA-COMP:10136"/>
        <dbReference type="Rhea" id="RHEA-COMP:20101"/>
        <dbReference type="ChEBI" id="CHEBI:15378"/>
        <dbReference type="ChEBI" id="CHEBI:30616"/>
        <dbReference type="ChEBI" id="CHEBI:46858"/>
        <dbReference type="ChEBI" id="CHEBI:61978"/>
        <dbReference type="ChEBI" id="CHEBI:456216"/>
        <dbReference type="EC" id="2.7.10.2"/>
    </reaction>
</comment>
<proteinExistence type="predicted"/>
<keyword evidence="14" id="KW-1185">Reference proteome</keyword>
<dbReference type="PANTHER" id="PTHR24418">
    <property type="entry name" value="TYROSINE-PROTEIN KINASE"/>
    <property type="match status" value="1"/>
</dbReference>
<dbReference type="PROSITE" id="PS50011">
    <property type="entry name" value="PROTEIN_KINASE_DOM"/>
    <property type="match status" value="1"/>
</dbReference>